<reference evidence="1 2" key="1">
    <citation type="submission" date="2019-02" db="EMBL/GenBank/DDBJ databases">
        <title>Deep-cultivation of Planctomycetes and their phenomic and genomic characterization uncovers novel biology.</title>
        <authorList>
            <person name="Wiegand S."/>
            <person name="Jogler M."/>
            <person name="Boedeker C."/>
            <person name="Pinto D."/>
            <person name="Vollmers J."/>
            <person name="Rivas-Marin E."/>
            <person name="Kohn T."/>
            <person name="Peeters S.H."/>
            <person name="Heuer A."/>
            <person name="Rast P."/>
            <person name="Oberbeckmann S."/>
            <person name="Bunk B."/>
            <person name="Jeske O."/>
            <person name="Meyerdierks A."/>
            <person name="Storesund J.E."/>
            <person name="Kallscheuer N."/>
            <person name="Luecker S."/>
            <person name="Lage O.M."/>
            <person name="Pohl T."/>
            <person name="Merkel B.J."/>
            <person name="Hornburger P."/>
            <person name="Mueller R.-W."/>
            <person name="Bruemmer F."/>
            <person name="Labrenz M."/>
            <person name="Spormann A.M."/>
            <person name="Op den Camp H."/>
            <person name="Overmann J."/>
            <person name="Amann R."/>
            <person name="Jetten M.S.M."/>
            <person name="Mascher T."/>
            <person name="Medema M.H."/>
            <person name="Devos D.P."/>
            <person name="Kaster A.-K."/>
            <person name="Ovreas L."/>
            <person name="Rohde M."/>
            <person name="Galperin M.Y."/>
            <person name="Jogler C."/>
        </authorList>
    </citation>
    <scope>NUCLEOTIDE SEQUENCE [LARGE SCALE GENOMIC DNA]</scope>
    <source>
        <strain evidence="1 2">V6</strain>
    </source>
</reference>
<proteinExistence type="predicted"/>
<accession>A0A517WMQ9</accession>
<evidence type="ECO:0000313" key="2">
    <source>
        <dbReference type="Proteomes" id="UP000320722"/>
    </source>
</evidence>
<sequence length="82" mass="8998">MNHFANVRTGYEKGMLTSTEAVSEILYGLTAETSLPDLQEAGPELISLLREFLNDSGSFVPRTTGAVPITREQMEIARALLK</sequence>
<dbReference type="Proteomes" id="UP000320722">
    <property type="component" value="Chromosome"/>
</dbReference>
<evidence type="ECO:0000313" key="1">
    <source>
        <dbReference type="EMBL" id="QDU06523.1"/>
    </source>
</evidence>
<organism evidence="1 2">
    <name type="scientific">Gimesia chilikensis</name>
    <dbReference type="NCBI Taxonomy" id="2605989"/>
    <lineage>
        <taxon>Bacteria</taxon>
        <taxon>Pseudomonadati</taxon>
        <taxon>Planctomycetota</taxon>
        <taxon>Planctomycetia</taxon>
        <taxon>Planctomycetales</taxon>
        <taxon>Planctomycetaceae</taxon>
        <taxon>Gimesia</taxon>
    </lineage>
</organism>
<protein>
    <submittedName>
        <fullName evidence="1">Uncharacterized protein</fullName>
    </submittedName>
</protein>
<dbReference type="EMBL" id="CP036347">
    <property type="protein sequence ID" value="QDU06523.1"/>
    <property type="molecule type" value="Genomic_DNA"/>
</dbReference>
<name>A0A517WMQ9_9PLAN</name>
<gene>
    <name evidence="1" type="ORF">V6x_62770</name>
</gene>
<dbReference type="AlphaFoldDB" id="A0A517WMQ9"/>
<dbReference type="RefSeq" id="WP_145045666.1">
    <property type="nucleotide sequence ID" value="NZ_CP036347.1"/>
</dbReference>